<dbReference type="SUPFAM" id="SSF56672">
    <property type="entry name" value="DNA/RNA polymerases"/>
    <property type="match status" value="1"/>
</dbReference>
<keyword evidence="2" id="KW-0695">RNA-directed DNA polymerase</keyword>
<dbReference type="InterPro" id="IPR000477">
    <property type="entry name" value="RT_dom"/>
</dbReference>
<dbReference type="EMBL" id="JASPKY010000334">
    <property type="protein sequence ID" value="KAK9708224.1"/>
    <property type="molecule type" value="Genomic_DNA"/>
</dbReference>
<name>A0AAW1JTA9_POPJA</name>
<dbReference type="Proteomes" id="UP001458880">
    <property type="component" value="Unassembled WGS sequence"/>
</dbReference>
<sequence>MVFGSSNWIKTAGNKLVFPSKELYCFRVVPFGLCTATSALAYALEGILGRYEKFCSYDVDDVIIYSETVQEHYHHVETIISALSEAGMKLSLSKCQFFKKSVVFLGYVIDNIGISLETSRLDAIKNFHTPTSIKKVQSFLGLLNYYKKFIPNMAKICLPLDRLLKKGTKFKWSPVEELAFNEIK</sequence>
<evidence type="ECO:0000313" key="3">
    <source>
        <dbReference type="Proteomes" id="UP001458880"/>
    </source>
</evidence>
<dbReference type="InterPro" id="IPR051320">
    <property type="entry name" value="Viral_Replic_Matur_Polypro"/>
</dbReference>
<proteinExistence type="predicted"/>
<keyword evidence="3" id="KW-1185">Reference proteome</keyword>
<keyword evidence="2" id="KW-0808">Transferase</keyword>
<feature type="domain" description="Reverse transcriptase" evidence="1">
    <location>
        <begin position="21"/>
        <end position="109"/>
    </location>
</feature>
<dbReference type="InterPro" id="IPR043128">
    <property type="entry name" value="Rev_trsase/Diguanyl_cyclase"/>
</dbReference>
<dbReference type="GO" id="GO:0003964">
    <property type="term" value="F:RNA-directed DNA polymerase activity"/>
    <property type="evidence" value="ECO:0007669"/>
    <property type="project" value="UniProtKB-KW"/>
</dbReference>
<gene>
    <name evidence="2" type="ORF">QE152_g27359</name>
</gene>
<evidence type="ECO:0000313" key="2">
    <source>
        <dbReference type="EMBL" id="KAK9708224.1"/>
    </source>
</evidence>
<dbReference type="InterPro" id="IPR043502">
    <property type="entry name" value="DNA/RNA_pol_sf"/>
</dbReference>
<dbReference type="AlphaFoldDB" id="A0AAW1JTA9"/>
<reference evidence="2 3" key="1">
    <citation type="journal article" date="2024" name="BMC Genomics">
        <title>De novo assembly and annotation of Popillia japonica's genome with initial clues to its potential as an invasive pest.</title>
        <authorList>
            <person name="Cucini C."/>
            <person name="Boschi S."/>
            <person name="Funari R."/>
            <person name="Cardaioli E."/>
            <person name="Iannotti N."/>
            <person name="Marturano G."/>
            <person name="Paoli F."/>
            <person name="Bruttini M."/>
            <person name="Carapelli A."/>
            <person name="Frati F."/>
            <person name="Nardi F."/>
        </authorList>
    </citation>
    <scope>NUCLEOTIDE SEQUENCE [LARGE SCALE GENOMIC DNA]</scope>
    <source>
        <strain evidence="2">DMR45628</strain>
    </source>
</reference>
<organism evidence="2 3">
    <name type="scientific">Popillia japonica</name>
    <name type="common">Japanese beetle</name>
    <dbReference type="NCBI Taxonomy" id="7064"/>
    <lineage>
        <taxon>Eukaryota</taxon>
        <taxon>Metazoa</taxon>
        <taxon>Ecdysozoa</taxon>
        <taxon>Arthropoda</taxon>
        <taxon>Hexapoda</taxon>
        <taxon>Insecta</taxon>
        <taxon>Pterygota</taxon>
        <taxon>Neoptera</taxon>
        <taxon>Endopterygota</taxon>
        <taxon>Coleoptera</taxon>
        <taxon>Polyphaga</taxon>
        <taxon>Scarabaeiformia</taxon>
        <taxon>Scarabaeidae</taxon>
        <taxon>Rutelinae</taxon>
        <taxon>Popillia</taxon>
    </lineage>
</organism>
<accession>A0AAW1JTA9</accession>
<protein>
    <submittedName>
        <fullName evidence="2">Reverse transcriptase (RNA-dependent DNA polymerase)</fullName>
    </submittedName>
</protein>
<keyword evidence="2" id="KW-0548">Nucleotidyltransferase</keyword>
<comment type="caution">
    <text evidence="2">The sequence shown here is derived from an EMBL/GenBank/DDBJ whole genome shotgun (WGS) entry which is preliminary data.</text>
</comment>
<dbReference type="PANTHER" id="PTHR33064">
    <property type="entry name" value="POL PROTEIN"/>
    <property type="match status" value="1"/>
</dbReference>
<dbReference type="Gene3D" id="3.30.70.270">
    <property type="match status" value="2"/>
</dbReference>
<dbReference type="Gene3D" id="3.10.10.10">
    <property type="entry name" value="HIV Type 1 Reverse Transcriptase, subunit A, domain 1"/>
    <property type="match status" value="1"/>
</dbReference>
<dbReference type="Pfam" id="PF00078">
    <property type="entry name" value="RVT_1"/>
    <property type="match status" value="1"/>
</dbReference>
<dbReference type="FunFam" id="3.30.70.270:FF:000063">
    <property type="entry name" value="Zinc knuckle domaincontaining protein"/>
    <property type="match status" value="1"/>
</dbReference>
<evidence type="ECO:0000259" key="1">
    <source>
        <dbReference type="Pfam" id="PF00078"/>
    </source>
</evidence>
<dbReference type="PANTHER" id="PTHR33064:SF37">
    <property type="entry name" value="RIBONUCLEASE H"/>
    <property type="match status" value="1"/>
</dbReference>